<dbReference type="Proteomes" id="UP001212997">
    <property type="component" value="Unassembled WGS sequence"/>
</dbReference>
<feature type="compositionally biased region" description="Basic and acidic residues" evidence="1">
    <location>
        <begin position="151"/>
        <end position="162"/>
    </location>
</feature>
<comment type="caution">
    <text evidence="2">The sequence shown here is derived from an EMBL/GenBank/DDBJ whole genome shotgun (WGS) entry which is preliminary data.</text>
</comment>
<evidence type="ECO:0000313" key="3">
    <source>
        <dbReference type="Proteomes" id="UP001212997"/>
    </source>
</evidence>
<feature type="compositionally biased region" description="Basic residues" evidence="1">
    <location>
        <begin position="1"/>
        <end position="10"/>
    </location>
</feature>
<feature type="compositionally biased region" description="Low complexity" evidence="1">
    <location>
        <begin position="113"/>
        <end position="126"/>
    </location>
</feature>
<dbReference type="EMBL" id="JANAWD010000641">
    <property type="protein sequence ID" value="KAJ3477016.1"/>
    <property type="molecule type" value="Genomic_DNA"/>
</dbReference>
<organism evidence="2 3">
    <name type="scientific">Meripilus lineatus</name>
    <dbReference type="NCBI Taxonomy" id="2056292"/>
    <lineage>
        <taxon>Eukaryota</taxon>
        <taxon>Fungi</taxon>
        <taxon>Dikarya</taxon>
        <taxon>Basidiomycota</taxon>
        <taxon>Agaricomycotina</taxon>
        <taxon>Agaricomycetes</taxon>
        <taxon>Polyporales</taxon>
        <taxon>Meripilaceae</taxon>
        <taxon>Meripilus</taxon>
    </lineage>
</organism>
<evidence type="ECO:0000313" key="2">
    <source>
        <dbReference type="EMBL" id="KAJ3477016.1"/>
    </source>
</evidence>
<feature type="region of interest" description="Disordered" evidence="1">
    <location>
        <begin position="1"/>
        <end position="59"/>
    </location>
</feature>
<feature type="region of interest" description="Disordered" evidence="1">
    <location>
        <begin position="382"/>
        <end position="401"/>
    </location>
</feature>
<evidence type="ECO:0000256" key="1">
    <source>
        <dbReference type="SAM" id="MobiDB-lite"/>
    </source>
</evidence>
<name>A0AAD5UT73_9APHY</name>
<protein>
    <submittedName>
        <fullName evidence="2">Uncharacterized protein</fullName>
    </submittedName>
</protein>
<accession>A0AAD5UT73</accession>
<sequence>MPPKKALTKKHSLELSPPSSKKKTRISTRRSDTDTAEAPPSSNRSTRTRAIPSRKPSEYFSNSLSLFGLTSSPCSESPVAIVNKKTRMPTKKPAAQSAKIPVPATADSDNGRESSSSPEPMPSSRSALARQTANTLEVGTDSESMSSDEDPVLKPRIVEKSRSKSSVTTKDPRLSAMHSKPEKRSAKGPIELEPTDLSNVDIIDTIHYGDRSYWSGDTVDNIKVALDDDNNVANHPSELYWGPRRGGKDDLSNTICNAKGEPYMFSLTREVTKPYLTKDRKTDAYRELATVNIKTVRPQDSVIAWDLIRQLSSLPEDELPAVTEDIRMSVFADQETGFTNIRDASQGLPLDDDIELDILGQHVVKQHTAVVLCGQLKRYTPAPSKKDAANRARWARNSSRARKGTSDKNRYLAFFELDTVFVLHPV</sequence>
<proteinExistence type="predicted"/>
<gene>
    <name evidence="2" type="ORF">NLI96_g10753</name>
</gene>
<keyword evidence="3" id="KW-1185">Reference proteome</keyword>
<dbReference type="AlphaFoldDB" id="A0AAD5UT73"/>
<feature type="compositionally biased region" description="Polar residues" evidence="1">
    <location>
        <begin position="129"/>
        <end position="145"/>
    </location>
</feature>
<feature type="region of interest" description="Disordered" evidence="1">
    <location>
        <begin position="83"/>
        <end position="192"/>
    </location>
</feature>
<reference evidence="2" key="1">
    <citation type="submission" date="2022-07" db="EMBL/GenBank/DDBJ databases">
        <title>Genome Sequence of Physisporinus lineatus.</title>
        <authorList>
            <person name="Buettner E."/>
        </authorList>
    </citation>
    <scope>NUCLEOTIDE SEQUENCE</scope>
    <source>
        <strain evidence="2">VT162</strain>
    </source>
</reference>